<proteinExistence type="predicted"/>
<reference evidence="2" key="1">
    <citation type="submission" date="2016-11" db="EMBL/GenBank/DDBJ databases">
        <authorList>
            <person name="Varghese N."/>
            <person name="Submissions S."/>
        </authorList>
    </citation>
    <scope>NUCLEOTIDE SEQUENCE [LARGE SCALE GENOMIC DNA]</scope>
    <source>
        <strain evidence="2">YR203</strain>
    </source>
</reference>
<accession>A0A1M5KHE4</accession>
<evidence type="ECO:0000313" key="2">
    <source>
        <dbReference type="Proteomes" id="UP000184108"/>
    </source>
</evidence>
<name>A0A1M5KHE4_9FLAO</name>
<dbReference type="AlphaFoldDB" id="A0A1M5KHE4"/>
<dbReference type="Proteomes" id="UP000184108">
    <property type="component" value="Unassembled WGS sequence"/>
</dbReference>
<gene>
    <name evidence="1" type="ORF">SAMN02787073_4357</name>
</gene>
<protein>
    <submittedName>
        <fullName evidence="1">Uncharacterized protein</fullName>
    </submittedName>
</protein>
<sequence>MMKSILIIGASNAGKSTTAQEVCKELQPTKVFRLNISEEKLIDAEIENIFNNTFIIEVNGKLILIVAGATTEQGFKITAIIDLCIKLKLNISFAFVSMRSFERSEGFDTKNQLSSISEILLEERIYKINEEDFRNSKEWKTRIEKIVSLIKENI</sequence>
<dbReference type="InterPro" id="IPR027417">
    <property type="entry name" value="P-loop_NTPase"/>
</dbReference>
<dbReference type="SUPFAM" id="SSF52540">
    <property type="entry name" value="P-loop containing nucleoside triphosphate hydrolases"/>
    <property type="match status" value="1"/>
</dbReference>
<dbReference type="EMBL" id="FQVE01000006">
    <property type="protein sequence ID" value="SHG51603.1"/>
    <property type="molecule type" value="Genomic_DNA"/>
</dbReference>
<dbReference type="RefSeq" id="WP_073175304.1">
    <property type="nucleotide sequence ID" value="NZ_FQVE01000006.1"/>
</dbReference>
<evidence type="ECO:0000313" key="1">
    <source>
        <dbReference type="EMBL" id="SHG51603.1"/>
    </source>
</evidence>
<organism evidence="1 2">
    <name type="scientific">Chryseobacterium vrystaatense</name>
    <dbReference type="NCBI Taxonomy" id="307480"/>
    <lineage>
        <taxon>Bacteria</taxon>
        <taxon>Pseudomonadati</taxon>
        <taxon>Bacteroidota</taxon>
        <taxon>Flavobacteriia</taxon>
        <taxon>Flavobacteriales</taxon>
        <taxon>Weeksellaceae</taxon>
        <taxon>Chryseobacterium group</taxon>
        <taxon>Chryseobacterium</taxon>
    </lineage>
</organism>